<protein>
    <submittedName>
        <fullName evidence="1">Uncharacterized protein</fullName>
    </submittedName>
</protein>
<name>A0A8H5GDP5_9AGAR</name>
<dbReference type="Proteomes" id="UP000559256">
    <property type="component" value="Unassembled WGS sequence"/>
</dbReference>
<evidence type="ECO:0000313" key="1">
    <source>
        <dbReference type="EMBL" id="KAF5363027.1"/>
    </source>
</evidence>
<organism evidence="1 2">
    <name type="scientific">Tetrapyrgos nigripes</name>
    <dbReference type="NCBI Taxonomy" id="182062"/>
    <lineage>
        <taxon>Eukaryota</taxon>
        <taxon>Fungi</taxon>
        <taxon>Dikarya</taxon>
        <taxon>Basidiomycota</taxon>
        <taxon>Agaricomycotina</taxon>
        <taxon>Agaricomycetes</taxon>
        <taxon>Agaricomycetidae</taxon>
        <taxon>Agaricales</taxon>
        <taxon>Marasmiineae</taxon>
        <taxon>Marasmiaceae</taxon>
        <taxon>Tetrapyrgos</taxon>
    </lineage>
</organism>
<reference evidence="1 2" key="1">
    <citation type="journal article" date="2020" name="ISME J.">
        <title>Uncovering the hidden diversity of litter-decomposition mechanisms in mushroom-forming fungi.</title>
        <authorList>
            <person name="Floudas D."/>
            <person name="Bentzer J."/>
            <person name="Ahren D."/>
            <person name="Johansson T."/>
            <person name="Persson P."/>
            <person name="Tunlid A."/>
        </authorList>
    </citation>
    <scope>NUCLEOTIDE SEQUENCE [LARGE SCALE GENOMIC DNA]</scope>
    <source>
        <strain evidence="1 2">CBS 291.85</strain>
    </source>
</reference>
<dbReference type="EMBL" id="JAACJM010000035">
    <property type="protein sequence ID" value="KAF5363027.1"/>
    <property type="molecule type" value="Genomic_DNA"/>
</dbReference>
<sequence>MASWREVYKPDRGIGYGTEVPKLPDVWHASPGSKLAFPADAKQRHITTQSADKSQTQNYGLRSVFGVTVRWSPTDIAQGIDSRSGDIWSNAAPIVTSPRSPSTNPPKSKKSKILWGFAESGLLTFGGNLDVDWLGLVSSSWVVGSLGGTQGSCGKSWGLNMARDV</sequence>
<keyword evidence="2" id="KW-1185">Reference proteome</keyword>
<gene>
    <name evidence="1" type="ORF">D9758_012671</name>
</gene>
<dbReference type="AlphaFoldDB" id="A0A8H5GDP5"/>
<comment type="caution">
    <text evidence="1">The sequence shown here is derived from an EMBL/GenBank/DDBJ whole genome shotgun (WGS) entry which is preliminary data.</text>
</comment>
<evidence type="ECO:0000313" key="2">
    <source>
        <dbReference type="Proteomes" id="UP000559256"/>
    </source>
</evidence>
<proteinExistence type="predicted"/>
<accession>A0A8H5GDP5</accession>